<evidence type="ECO:0000256" key="2">
    <source>
        <dbReference type="ARBA" id="ARBA00012862"/>
    </source>
</evidence>
<comment type="caution">
    <text evidence="6">The sequence shown here is derived from an EMBL/GenBank/DDBJ whole genome shotgun (WGS) entry which is preliminary data.</text>
</comment>
<dbReference type="InterPro" id="IPR023064">
    <property type="entry name" value="D-ribose_pyranase"/>
</dbReference>
<protein>
    <recommendedName>
        <fullName evidence="2">D-ribose pyranase</fullName>
        <ecNumber evidence="2">5.4.99.62</ecNumber>
    </recommendedName>
</protein>
<dbReference type="InterPro" id="IPR023750">
    <property type="entry name" value="RbsD-like_sf"/>
</dbReference>
<keyword evidence="5" id="KW-0119">Carbohydrate metabolism</keyword>
<organism evidence="6 7">
    <name type="scientific">Actinomadura rubrisoli</name>
    <dbReference type="NCBI Taxonomy" id="2530368"/>
    <lineage>
        <taxon>Bacteria</taxon>
        <taxon>Bacillati</taxon>
        <taxon>Actinomycetota</taxon>
        <taxon>Actinomycetes</taxon>
        <taxon>Streptosporangiales</taxon>
        <taxon>Thermomonosporaceae</taxon>
        <taxon>Actinomadura</taxon>
    </lineage>
</organism>
<keyword evidence="4 6" id="KW-0413">Isomerase</keyword>
<gene>
    <name evidence="6" type="ORF">E1298_33825</name>
</gene>
<dbReference type="Proteomes" id="UP000294513">
    <property type="component" value="Unassembled WGS sequence"/>
</dbReference>
<dbReference type="InterPro" id="IPR007721">
    <property type="entry name" value="RbsD_FucU"/>
</dbReference>
<dbReference type="GO" id="GO:0062193">
    <property type="term" value="F:D-ribose pyranase activity"/>
    <property type="evidence" value="ECO:0007669"/>
    <property type="project" value="UniProtKB-EC"/>
</dbReference>
<dbReference type="GO" id="GO:0005829">
    <property type="term" value="C:cytosol"/>
    <property type="evidence" value="ECO:0007669"/>
    <property type="project" value="TreeGrafter"/>
</dbReference>
<keyword evidence="3" id="KW-0963">Cytoplasm</keyword>
<proteinExistence type="predicted"/>
<dbReference type="Gene3D" id="3.40.1650.10">
    <property type="entry name" value="RbsD-like domain"/>
    <property type="match status" value="1"/>
</dbReference>
<keyword evidence="7" id="KW-1185">Reference proteome</keyword>
<name>A0A4R5ASW5_9ACTN</name>
<accession>A0A4R5ASW5</accession>
<evidence type="ECO:0000313" key="6">
    <source>
        <dbReference type="EMBL" id="TDD73532.1"/>
    </source>
</evidence>
<evidence type="ECO:0000256" key="1">
    <source>
        <dbReference type="ARBA" id="ARBA00000223"/>
    </source>
</evidence>
<sequence length="148" mass="15793">MRPGGLWHPRLLEILTAAGHTDLVVVADPGLPVPRGVETVDLVWRRGEPGLLPVLRAVLDEFVVEAAVIAEEAADPGLLAGLDRALAAAPVSRVPHERLKRMVAQARAVVRTGEATPYANVVLRAGVPFAPTPSKEQNPWQDEHSSSA</sequence>
<comment type="catalytic activity">
    <reaction evidence="1">
        <text>beta-D-ribopyranose = beta-D-ribofuranose</text>
        <dbReference type="Rhea" id="RHEA:25432"/>
        <dbReference type="ChEBI" id="CHEBI:27476"/>
        <dbReference type="ChEBI" id="CHEBI:47002"/>
        <dbReference type="EC" id="5.4.99.62"/>
    </reaction>
</comment>
<dbReference type="SUPFAM" id="SSF102546">
    <property type="entry name" value="RbsD-like"/>
    <property type="match status" value="1"/>
</dbReference>
<dbReference type="EC" id="5.4.99.62" evidence="2"/>
<dbReference type="Pfam" id="PF05025">
    <property type="entry name" value="RbsD_FucU"/>
    <property type="match status" value="1"/>
</dbReference>
<dbReference type="GO" id="GO:0016872">
    <property type="term" value="F:intramolecular lyase activity"/>
    <property type="evidence" value="ECO:0007669"/>
    <property type="project" value="InterPro"/>
</dbReference>
<evidence type="ECO:0000313" key="7">
    <source>
        <dbReference type="Proteomes" id="UP000294513"/>
    </source>
</evidence>
<dbReference type="PANTHER" id="PTHR37831">
    <property type="entry name" value="D-RIBOSE PYRANASE"/>
    <property type="match status" value="1"/>
</dbReference>
<dbReference type="GO" id="GO:0048029">
    <property type="term" value="F:monosaccharide binding"/>
    <property type="evidence" value="ECO:0007669"/>
    <property type="project" value="InterPro"/>
</dbReference>
<dbReference type="EMBL" id="SMKU01000255">
    <property type="protein sequence ID" value="TDD73532.1"/>
    <property type="molecule type" value="Genomic_DNA"/>
</dbReference>
<dbReference type="PANTHER" id="PTHR37831:SF1">
    <property type="entry name" value="D-RIBOSE PYRANASE"/>
    <property type="match status" value="1"/>
</dbReference>
<dbReference type="OrthoDB" id="9805009at2"/>
<dbReference type="GO" id="GO:0019303">
    <property type="term" value="P:D-ribose catabolic process"/>
    <property type="evidence" value="ECO:0007669"/>
    <property type="project" value="TreeGrafter"/>
</dbReference>
<reference evidence="6 7" key="1">
    <citation type="submission" date="2019-03" db="EMBL/GenBank/DDBJ databases">
        <title>Draft genome sequences of novel Actinobacteria.</title>
        <authorList>
            <person name="Sahin N."/>
            <person name="Ay H."/>
            <person name="Saygin H."/>
        </authorList>
    </citation>
    <scope>NUCLEOTIDE SEQUENCE [LARGE SCALE GENOMIC DNA]</scope>
    <source>
        <strain evidence="6 7">H3C3</strain>
    </source>
</reference>
<dbReference type="NCBIfam" id="NF008761">
    <property type="entry name" value="PRK11797.1"/>
    <property type="match status" value="1"/>
</dbReference>
<evidence type="ECO:0000256" key="5">
    <source>
        <dbReference type="ARBA" id="ARBA00023277"/>
    </source>
</evidence>
<evidence type="ECO:0000256" key="4">
    <source>
        <dbReference type="ARBA" id="ARBA00023235"/>
    </source>
</evidence>
<dbReference type="AlphaFoldDB" id="A0A4R5ASW5"/>
<evidence type="ECO:0000256" key="3">
    <source>
        <dbReference type="ARBA" id="ARBA00022490"/>
    </source>
</evidence>